<dbReference type="Proteomes" id="UP000093694">
    <property type="component" value="Unassembled WGS sequence"/>
</dbReference>
<dbReference type="SMART" id="SM00382">
    <property type="entry name" value="AAA"/>
    <property type="match status" value="2"/>
</dbReference>
<dbReference type="EMBL" id="LITQ01000010">
    <property type="protein sequence ID" value="OAA93825.1"/>
    <property type="molecule type" value="Genomic_DNA"/>
</dbReference>
<dbReference type="PANTHER" id="PTHR43790">
    <property type="entry name" value="CARBOHYDRATE TRANSPORT ATP-BINDING PROTEIN MG119-RELATED"/>
    <property type="match status" value="1"/>
</dbReference>
<dbReference type="PROSITE" id="PS00211">
    <property type="entry name" value="ABC_TRANSPORTER_1"/>
    <property type="match status" value="1"/>
</dbReference>
<dbReference type="InterPro" id="IPR050107">
    <property type="entry name" value="ABC_carbohydrate_import_ATPase"/>
</dbReference>
<dbReference type="PANTHER" id="PTHR43790:SF9">
    <property type="entry name" value="GALACTOFURANOSE TRANSPORTER ATP-BINDING PROTEIN YTFR"/>
    <property type="match status" value="1"/>
</dbReference>
<dbReference type="EMBL" id="LROR01000035">
    <property type="protein sequence ID" value="OBR96115.1"/>
    <property type="molecule type" value="Genomic_DNA"/>
</dbReference>
<dbReference type="InterPro" id="IPR027417">
    <property type="entry name" value="P-loop_NTPase"/>
</dbReference>
<keyword evidence="13" id="KW-1185">Reference proteome</keyword>
<name>A0A162JDW1_9CLOT</name>
<evidence type="ECO:0000256" key="4">
    <source>
        <dbReference type="ARBA" id="ARBA00022737"/>
    </source>
</evidence>
<dbReference type="InterPro" id="IPR003593">
    <property type="entry name" value="AAA+_ATPase"/>
</dbReference>
<keyword evidence="4" id="KW-0677">Repeat</keyword>
<dbReference type="PATRIC" id="fig|1705578.3.peg.4143"/>
<dbReference type="EC" id="3.6.3.17" evidence="10"/>
<evidence type="ECO:0000256" key="1">
    <source>
        <dbReference type="ARBA" id="ARBA00004202"/>
    </source>
</evidence>
<dbReference type="InterPro" id="IPR003439">
    <property type="entry name" value="ABC_transporter-like_ATP-bd"/>
</dbReference>
<keyword evidence="8" id="KW-0472">Membrane</keyword>
<dbReference type="FunFam" id="3.40.50.300:FF:000127">
    <property type="entry name" value="Ribose import ATP-binding protein RbsA"/>
    <property type="match status" value="1"/>
</dbReference>
<evidence type="ECO:0000256" key="7">
    <source>
        <dbReference type="ARBA" id="ARBA00022967"/>
    </source>
</evidence>
<keyword evidence="5" id="KW-0547">Nucleotide-binding</keyword>
<dbReference type="CDD" id="cd03215">
    <property type="entry name" value="ABC_Carb_Monos_II"/>
    <property type="match status" value="1"/>
</dbReference>
<evidence type="ECO:0000256" key="3">
    <source>
        <dbReference type="ARBA" id="ARBA00022475"/>
    </source>
</evidence>
<keyword evidence="7" id="KW-1278">Translocase</keyword>
<evidence type="ECO:0000256" key="8">
    <source>
        <dbReference type="ARBA" id="ARBA00023136"/>
    </source>
</evidence>
<reference evidence="10 12" key="1">
    <citation type="journal article" date="2015" name="Biotechnol. Bioeng.">
        <title>Genome sequence and phenotypic characterization of Caulobacter segnis.</title>
        <authorList>
            <person name="Patel S."/>
            <person name="Fletcher B."/>
            <person name="Scott D.C."/>
            <person name="Ely B."/>
        </authorList>
    </citation>
    <scope>NUCLEOTIDE SEQUENCE [LARGE SCALE GENOMIC DNA]</scope>
    <source>
        <strain evidence="10 12">PS02</strain>
    </source>
</reference>
<evidence type="ECO:0000313" key="10">
    <source>
        <dbReference type="EMBL" id="OAA93825.1"/>
    </source>
</evidence>
<feature type="domain" description="ABC transporter" evidence="9">
    <location>
        <begin position="257"/>
        <end position="500"/>
    </location>
</feature>
<dbReference type="RefSeq" id="WP_013239637.1">
    <property type="nucleotide sequence ID" value="NZ_LITQ01000010.1"/>
</dbReference>
<sequence>MNEEYYLTMKNITKKFGDVVANNNVNFNVKGGEIHALLGENGAGKSTLMNMLSGIYIPDGGSIFIHGKEIRFKSPTDAIKSGIGMIYQHFKLIESMTAIQNIILGKKKKLFLNYDKEVKKVQQIKDKYGFDVDLKKYVYDMSVGERENLEILKVMYRGADILILDEPTAVFTPQETKKLFNLMKRMKKEGCSIIFITHKLDEVMEVADTITILRKGESVETVTKDSTTPKELVDKMIGYHVDLAIERSNTTIGKSILKVSDLNLINDLNIPILKNINFEIHEGEVVGVAGISGCGQKELCEAIAGITKISSGKIEFQGKDITDKDASKLSKENLGISFIPEDRLGMGLVGSMDMVDNVFLKYYKKQKGLLLKKDDVEKKAEKIKEDLEVKTPSIHYPIKNLSGGNIQKILLGRELGLNPKLILMGYPVRGLDINTCYTIYNLVNEEKKKGTGILFVGEDLDILLSICDRIIVMYSGEITGSFESKNVTKETIGYKMLGNKRKGDEIYENEVC</sequence>
<reference evidence="11 13" key="2">
    <citation type="journal article" date="2016" name="Front. Microbiol.">
        <title>Industrial Acetogenic Biocatalysts: A Comparative Metabolic and Genomic Analysis.</title>
        <authorList>
            <person name="Bengelsdorf F."/>
            <person name="Poehlein A."/>
            <person name="Sonja S."/>
            <person name="Erz C."/>
            <person name="Hummel T."/>
            <person name="Hoffmeister S."/>
            <person name="Daniel R."/>
            <person name="Durre P."/>
        </authorList>
    </citation>
    <scope>NUCLEOTIDE SEQUENCE [LARGE SCALE GENOMIC DNA]</scope>
    <source>
        <strain evidence="11 13">PTA-10522</strain>
    </source>
</reference>
<evidence type="ECO:0000256" key="2">
    <source>
        <dbReference type="ARBA" id="ARBA00022448"/>
    </source>
</evidence>
<evidence type="ECO:0000313" key="13">
    <source>
        <dbReference type="Proteomes" id="UP000093694"/>
    </source>
</evidence>
<gene>
    <name evidence="10" type="primary">mglA_2</name>
    <name evidence="11" type="synonym">mglA_1</name>
    <name evidence="11" type="ORF">CLCOS_12040</name>
    <name evidence="10" type="ORF">WX73_04047</name>
</gene>
<dbReference type="PROSITE" id="PS50893">
    <property type="entry name" value="ABC_TRANSPORTER_2"/>
    <property type="match status" value="2"/>
</dbReference>
<keyword evidence="2" id="KW-0813">Transport</keyword>
<dbReference type="CDD" id="cd03216">
    <property type="entry name" value="ABC_Carb_Monos_I"/>
    <property type="match status" value="1"/>
</dbReference>
<dbReference type="InterPro" id="IPR017871">
    <property type="entry name" value="ABC_transporter-like_CS"/>
</dbReference>
<feature type="domain" description="ABC transporter" evidence="9">
    <location>
        <begin position="7"/>
        <end position="240"/>
    </location>
</feature>
<dbReference type="SUPFAM" id="SSF52540">
    <property type="entry name" value="P-loop containing nucleoside triphosphate hydrolases"/>
    <property type="match status" value="2"/>
</dbReference>
<keyword evidence="3" id="KW-1003">Cell membrane</keyword>
<keyword evidence="6 10" id="KW-0067">ATP-binding</keyword>
<comment type="subcellular location">
    <subcellularLocation>
        <location evidence="1">Cell membrane</location>
        <topology evidence="1">Peripheral membrane protein</topology>
    </subcellularLocation>
</comment>
<keyword evidence="10" id="KW-0378">Hydrolase</keyword>
<evidence type="ECO:0000313" key="11">
    <source>
        <dbReference type="EMBL" id="OBR96115.1"/>
    </source>
</evidence>
<organism evidence="10 12">
    <name type="scientific">Clostridium coskatii</name>
    <dbReference type="NCBI Taxonomy" id="1705578"/>
    <lineage>
        <taxon>Bacteria</taxon>
        <taxon>Bacillati</taxon>
        <taxon>Bacillota</taxon>
        <taxon>Clostridia</taxon>
        <taxon>Eubacteriales</taxon>
        <taxon>Clostridiaceae</taxon>
        <taxon>Clostridium</taxon>
    </lineage>
</organism>
<evidence type="ECO:0000256" key="5">
    <source>
        <dbReference type="ARBA" id="ARBA00022741"/>
    </source>
</evidence>
<evidence type="ECO:0000259" key="9">
    <source>
        <dbReference type="PROSITE" id="PS50893"/>
    </source>
</evidence>
<protein>
    <submittedName>
        <fullName evidence="10">Galactose/methyl galactoside import ATP-binding protein MglA</fullName>
        <ecNumber evidence="10">3.6.3.17</ecNumber>
    </submittedName>
</protein>
<dbReference type="GO" id="GO:0005886">
    <property type="term" value="C:plasma membrane"/>
    <property type="evidence" value="ECO:0007669"/>
    <property type="project" value="UniProtKB-SubCell"/>
</dbReference>
<proteinExistence type="predicted"/>
<dbReference type="GO" id="GO:0005524">
    <property type="term" value="F:ATP binding"/>
    <property type="evidence" value="ECO:0007669"/>
    <property type="project" value="UniProtKB-KW"/>
</dbReference>
<evidence type="ECO:0000313" key="12">
    <source>
        <dbReference type="Proteomes" id="UP000077384"/>
    </source>
</evidence>
<dbReference type="AlphaFoldDB" id="A0A162JDW1"/>
<dbReference type="Pfam" id="PF00005">
    <property type="entry name" value="ABC_tran"/>
    <property type="match status" value="2"/>
</dbReference>
<accession>A0A162JDW1</accession>
<dbReference type="Gene3D" id="3.40.50.300">
    <property type="entry name" value="P-loop containing nucleotide triphosphate hydrolases"/>
    <property type="match status" value="2"/>
</dbReference>
<comment type="caution">
    <text evidence="10">The sequence shown here is derived from an EMBL/GenBank/DDBJ whole genome shotgun (WGS) entry which is preliminary data.</text>
</comment>
<dbReference type="GO" id="GO:0016887">
    <property type="term" value="F:ATP hydrolysis activity"/>
    <property type="evidence" value="ECO:0007669"/>
    <property type="project" value="InterPro"/>
</dbReference>
<dbReference type="Proteomes" id="UP000077384">
    <property type="component" value="Unassembled WGS sequence"/>
</dbReference>
<evidence type="ECO:0000256" key="6">
    <source>
        <dbReference type="ARBA" id="ARBA00022840"/>
    </source>
</evidence>